<dbReference type="EMBL" id="KN833899">
    <property type="protein sequence ID" value="KIK15238.1"/>
    <property type="molecule type" value="Genomic_DNA"/>
</dbReference>
<name>A0A0C9Z5G7_9AGAM</name>
<dbReference type="OrthoDB" id="2674327at2759"/>
<protein>
    <submittedName>
        <fullName evidence="1">Uncharacterized protein</fullName>
    </submittedName>
</protein>
<accession>A0A0C9Z5G7</accession>
<evidence type="ECO:0000313" key="2">
    <source>
        <dbReference type="Proteomes" id="UP000054018"/>
    </source>
</evidence>
<keyword evidence="2" id="KW-1185">Reference proteome</keyword>
<dbReference type="AlphaFoldDB" id="A0A0C9Z5G7"/>
<evidence type="ECO:0000313" key="1">
    <source>
        <dbReference type="EMBL" id="KIK15238.1"/>
    </source>
</evidence>
<dbReference type="Proteomes" id="UP000054018">
    <property type="component" value="Unassembled WGS sequence"/>
</dbReference>
<reference evidence="2" key="2">
    <citation type="submission" date="2015-01" db="EMBL/GenBank/DDBJ databases">
        <title>Evolutionary Origins and Diversification of the Mycorrhizal Mutualists.</title>
        <authorList>
            <consortium name="DOE Joint Genome Institute"/>
            <consortium name="Mycorrhizal Genomics Consortium"/>
            <person name="Kohler A."/>
            <person name="Kuo A."/>
            <person name="Nagy L.G."/>
            <person name="Floudas D."/>
            <person name="Copeland A."/>
            <person name="Barry K.W."/>
            <person name="Cichocki N."/>
            <person name="Veneault-Fourrey C."/>
            <person name="LaButti K."/>
            <person name="Lindquist E.A."/>
            <person name="Lipzen A."/>
            <person name="Lundell T."/>
            <person name="Morin E."/>
            <person name="Murat C."/>
            <person name="Riley R."/>
            <person name="Ohm R."/>
            <person name="Sun H."/>
            <person name="Tunlid A."/>
            <person name="Henrissat B."/>
            <person name="Grigoriev I.V."/>
            <person name="Hibbett D.S."/>
            <person name="Martin F."/>
        </authorList>
    </citation>
    <scope>NUCLEOTIDE SEQUENCE [LARGE SCALE GENOMIC DNA]</scope>
    <source>
        <strain evidence="2">441</strain>
    </source>
</reference>
<dbReference type="HOGENOM" id="CLU_2038958_0_0_1"/>
<gene>
    <name evidence="1" type="ORF">PISMIDRAFT_16640</name>
</gene>
<sequence>MVKCSLSQQEVDDYEKDVPGCLVITPTHFMVDCLHPQNSPFNRGAANVFAEDFLDQVINHSWYTKANIPLWYRKYEAIYEGFMSHLTTVKSHFKELLMEEDDWEKAKKQKDLWLQKAACNS</sequence>
<organism evidence="1 2">
    <name type="scientific">Pisolithus microcarpus 441</name>
    <dbReference type="NCBI Taxonomy" id="765257"/>
    <lineage>
        <taxon>Eukaryota</taxon>
        <taxon>Fungi</taxon>
        <taxon>Dikarya</taxon>
        <taxon>Basidiomycota</taxon>
        <taxon>Agaricomycotina</taxon>
        <taxon>Agaricomycetes</taxon>
        <taxon>Agaricomycetidae</taxon>
        <taxon>Boletales</taxon>
        <taxon>Sclerodermatineae</taxon>
        <taxon>Pisolithaceae</taxon>
        <taxon>Pisolithus</taxon>
    </lineage>
</organism>
<reference evidence="1 2" key="1">
    <citation type="submission" date="2014-04" db="EMBL/GenBank/DDBJ databases">
        <authorList>
            <consortium name="DOE Joint Genome Institute"/>
            <person name="Kuo A."/>
            <person name="Kohler A."/>
            <person name="Costa M.D."/>
            <person name="Nagy L.G."/>
            <person name="Floudas D."/>
            <person name="Copeland A."/>
            <person name="Barry K.W."/>
            <person name="Cichocki N."/>
            <person name="Veneault-Fourrey C."/>
            <person name="LaButti K."/>
            <person name="Lindquist E.A."/>
            <person name="Lipzen A."/>
            <person name="Lundell T."/>
            <person name="Morin E."/>
            <person name="Murat C."/>
            <person name="Sun H."/>
            <person name="Tunlid A."/>
            <person name="Henrissat B."/>
            <person name="Grigoriev I.V."/>
            <person name="Hibbett D.S."/>
            <person name="Martin F."/>
            <person name="Nordberg H.P."/>
            <person name="Cantor M.N."/>
            <person name="Hua S.X."/>
        </authorList>
    </citation>
    <scope>NUCLEOTIDE SEQUENCE [LARGE SCALE GENOMIC DNA]</scope>
    <source>
        <strain evidence="1 2">441</strain>
    </source>
</reference>
<proteinExistence type="predicted"/>